<comment type="caution">
    <text evidence="1">The sequence shown here is derived from an EMBL/GenBank/DDBJ whole genome shotgun (WGS) entry which is preliminary data.</text>
</comment>
<reference evidence="1" key="1">
    <citation type="submission" date="2023-06" db="EMBL/GenBank/DDBJ databases">
        <title>Genomic analysis of the entomopathogenic nematode Steinernema hermaphroditum.</title>
        <authorList>
            <person name="Schwarz E.M."/>
            <person name="Heppert J.K."/>
            <person name="Baniya A."/>
            <person name="Schwartz H.T."/>
            <person name="Tan C.-H."/>
            <person name="Antoshechkin I."/>
            <person name="Sternberg P.W."/>
            <person name="Goodrich-Blair H."/>
            <person name="Dillman A.R."/>
        </authorList>
    </citation>
    <scope>NUCLEOTIDE SEQUENCE</scope>
    <source>
        <strain evidence="1">PS9179</strain>
        <tissue evidence="1">Whole animal</tissue>
    </source>
</reference>
<organism evidence="1 2">
    <name type="scientific">Steinernema hermaphroditum</name>
    <dbReference type="NCBI Taxonomy" id="289476"/>
    <lineage>
        <taxon>Eukaryota</taxon>
        <taxon>Metazoa</taxon>
        <taxon>Ecdysozoa</taxon>
        <taxon>Nematoda</taxon>
        <taxon>Chromadorea</taxon>
        <taxon>Rhabditida</taxon>
        <taxon>Tylenchina</taxon>
        <taxon>Panagrolaimomorpha</taxon>
        <taxon>Strongyloidoidea</taxon>
        <taxon>Steinernematidae</taxon>
        <taxon>Steinernema</taxon>
    </lineage>
</organism>
<accession>A0AA39M071</accession>
<dbReference type="Proteomes" id="UP001175271">
    <property type="component" value="Unassembled WGS sequence"/>
</dbReference>
<keyword evidence="2" id="KW-1185">Reference proteome</keyword>
<evidence type="ECO:0000313" key="1">
    <source>
        <dbReference type="EMBL" id="KAK0415790.1"/>
    </source>
</evidence>
<gene>
    <name evidence="1" type="ORF">QR680_012120</name>
</gene>
<name>A0AA39M071_9BILA</name>
<dbReference type="EMBL" id="JAUCMV010000002">
    <property type="protein sequence ID" value="KAK0415790.1"/>
    <property type="molecule type" value="Genomic_DNA"/>
</dbReference>
<protein>
    <submittedName>
        <fullName evidence="1">Uncharacterized protein</fullName>
    </submittedName>
</protein>
<proteinExistence type="predicted"/>
<sequence length="178" mass="20288">MDNVVSEPEFSEYFFNFNRVEGFFVINESDENWNPMIDRRVVLSKSCLFWCLRVVQDYGEQGDRAVVLDKKRISLLEQQHRRRVSQLRGCFADPQASIEHCCQRAEKGLLPVFIFRRASSTSASRNSMQSSESDANSAASWMYFTKSVYAFGESGLIIDVFCPSGSAAPFWLTMSMTG</sequence>
<evidence type="ECO:0000313" key="2">
    <source>
        <dbReference type="Proteomes" id="UP001175271"/>
    </source>
</evidence>
<dbReference type="AlphaFoldDB" id="A0AA39M071"/>